<keyword evidence="1" id="KW-0472">Membrane</keyword>
<feature type="transmembrane region" description="Helical" evidence="1">
    <location>
        <begin position="54"/>
        <end position="73"/>
    </location>
</feature>
<name>A0ABD5R6E4_9EURY</name>
<evidence type="ECO:0000256" key="1">
    <source>
        <dbReference type="SAM" id="Phobius"/>
    </source>
</evidence>
<dbReference type="AlphaFoldDB" id="A0ABD5R6E4"/>
<proteinExistence type="predicted"/>
<dbReference type="Proteomes" id="UP001596201">
    <property type="component" value="Unassembled WGS sequence"/>
</dbReference>
<sequence>MPSTLNQAMEAALLLVMIIGLLMLFSLTNTDNTTQTVDNLGRFIYAVMNTLAPTNPFEIVMEFVVATLGFVSLNRVNTRVGVLGAFFLYFLTSFLLAWITAPV</sequence>
<accession>A0ABD5R6E4</accession>
<protein>
    <submittedName>
        <fullName evidence="2">Uncharacterized protein</fullName>
    </submittedName>
</protein>
<keyword evidence="3" id="KW-1185">Reference proteome</keyword>
<gene>
    <name evidence="2" type="ORF">ACFPJ5_01450</name>
</gene>
<dbReference type="RefSeq" id="WP_227229125.1">
    <property type="nucleotide sequence ID" value="NZ_JAJCVJ010000001.1"/>
</dbReference>
<dbReference type="EMBL" id="JBHSKX010000001">
    <property type="protein sequence ID" value="MFC5365586.1"/>
    <property type="molecule type" value="Genomic_DNA"/>
</dbReference>
<keyword evidence="1" id="KW-1133">Transmembrane helix</keyword>
<comment type="caution">
    <text evidence="2">The sequence shown here is derived from an EMBL/GenBank/DDBJ whole genome shotgun (WGS) entry which is preliminary data.</text>
</comment>
<organism evidence="2 3">
    <name type="scientific">Salinirubrum litoreum</name>
    <dbReference type="NCBI Taxonomy" id="1126234"/>
    <lineage>
        <taxon>Archaea</taxon>
        <taxon>Methanobacteriati</taxon>
        <taxon>Methanobacteriota</taxon>
        <taxon>Stenosarchaea group</taxon>
        <taxon>Halobacteria</taxon>
        <taxon>Halobacteriales</taxon>
        <taxon>Haloferacaceae</taxon>
        <taxon>Salinirubrum</taxon>
    </lineage>
</organism>
<evidence type="ECO:0000313" key="3">
    <source>
        <dbReference type="Proteomes" id="UP001596201"/>
    </source>
</evidence>
<evidence type="ECO:0000313" key="2">
    <source>
        <dbReference type="EMBL" id="MFC5365586.1"/>
    </source>
</evidence>
<reference evidence="2 3" key="1">
    <citation type="journal article" date="2019" name="Int. J. Syst. Evol. Microbiol.">
        <title>The Global Catalogue of Microorganisms (GCM) 10K type strain sequencing project: providing services to taxonomists for standard genome sequencing and annotation.</title>
        <authorList>
            <consortium name="The Broad Institute Genomics Platform"/>
            <consortium name="The Broad Institute Genome Sequencing Center for Infectious Disease"/>
            <person name="Wu L."/>
            <person name="Ma J."/>
        </authorList>
    </citation>
    <scope>NUCLEOTIDE SEQUENCE [LARGE SCALE GENOMIC DNA]</scope>
    <source>
        <strain evidence="2 3">CGMCC 1.12237</strain>
    </source>
</reference>
<keyword evidence="1" id="KW-0812">Transmembrane</keyword>
<feature type="transmembrane region" description="Helical" evidence="1">
    <location>
        <begin position="80"/>
        <end position="101"/>
    </location>
</feature>